<dbReference type="InterPro" id="IPR011009">
    <property type="entry name" value="Kinase-like_dom_sf"/>
</dbReference>
<dbReference type="GO" id="GO:0004672">
    <property type="term" value="F:protein kinase activity"/>
    <property type="evidence" value="ECO:0007669"/>
    <property type="project" value="InterPro"/>
</dbReference>
<evidence type="ECO:0000256" key="5">
    <source>
        <dbReference type="ARBA" id="ARBA00022729"/>
    </source>
</evidence>
<dbReference type="Gene3D" id="1.10.510.10">
    <property type="entry name" value="Transferase(Phosphotransferase) domain 1"/>
    <property type="match status" value="2"/>
</dbReference>
<dbReference type="GO" id="GO:0004016">
    <property type="term" value="F:adenylate cyclase activity"/>
    <property type="evidence" value="ECO:0007669"/>
    <property type="project" value="TreeGrafter"/>
</dbReference>
<evidence type="ECO:0000256" key="3">
    <source>
        <dbReference type="ARBA" id="ARBA00012202"/>
    </source>
</evidence>
<dbReference type="GO" id="GO:0001653">
    <property type="term" value="F:peptide receptor activity"/>
    <property type="evidence" value="ECO:0007669"/>
    <property type="project" value="TreeGrafter"/>
</dbReference>
<dbReference type="CDD" id="cd06370">
    <property type="entry name" value="PBP1_SAP_GC-like"/>
    <property type="match status" value="1"/>
</dbReference>
<dbReference type="InterPro" id="IPR029787">
    <property type="entry name" value="Nucleotide_cyclase"/>
</dbReference>
<dbReference type="CDD" id="cd07302">
    <property type="entry name" value="CHD"/>
    <property type="match status" value="2"/>
</dbReference>
<evidence type="ECO:0000256" key="7">
    <source>
        <dbReference type="ARBA" id="ARBA00022989"/>
    </source>
</evidence>
<protein>
    <recommendedName>
        <fullName evidence="3 15">Guanylate cyclase</fullName>
        <ecNumber evidence="3 15">4.6.1.2</ecNumber>
    </recommendedName>
</protein>
<dbReference type="InterPro" id="IPR028082">
    <property type="entry name" value="Peripla_BP_I"/>
</dbReference>
<name>A0AAU9VXP4_9CNID</name>
<comment type="catalytic activity">
    <reaction evidence="1 15">
        <text>GTP = 3',5'-cyclic GMP + diphosphate</text>
        <dbReference type="Rhea" id="RHEA:13665"/>
        <dbReference type="ChEBI" id="CHEBI:33019"/>
        <dbReference type="ChEBI" id="CHEBI:37565"/>
        <dbReference type="ChEBI" id="CHEBI:57746"/>
        <dbReference type="EC" id="4.6.1.2"/>
    </reaction>
</comment>
<evidence type="ECO:0000256" key="9">
    <source>
        <dbReference type="ARBA" id="ARBA00023136"/>
    </source>
</evidence>
<evidence type="ECO:0000259" key="18">
    <source>
        <dbReference type="PROSITE" id="PS50011"/>
    </source>
</evidence>
<keyword evidence="5" id="KW-0732">Signal</keyword>
<feature type="domain" description="Protein kinase" evidence="18">
    <location>
        <begin position="993"/>
        <end position="1273"/>
    </location>
</feature>
<dbReference type="Gene3D" id="3.30.70.1230">
    <property type="entry name" value="Nucleotide cyclase"/>
    <property type="match status" value="2"/>
</dbReference>
<dbReference type="Gene3D" id="6.10.250.780">
    <property type="match status" value="2"/>
</dbReference>
<evidence type="ECO:0000256" key="8">
    <source>
        <dbReference type="ARBA" id="ARBA00023134"/>
    </source>
</evidence>
<keyword evidence="11" id="KW-0325">Glycoprotein</keyword>
<dbReference type="Proteomes" id="UP001159428">
    <property type="component" value="Unassembled WGS sequence"/>
</dbReference>
<evidence type="ECO:0000256" key="10">
    <source>
        <dbReference type="ARBA" id="ARBA00023170"/>
    </source>
</evidence>
<dbReference type="GO" id="GO:0005886">
    <property type="term" value="C:plasma membrane"/>
    <property type="evidence" value="ECO:0007669"/>
    <property type="project" value="TreeGrafter"/>
</dbReference>
<dbReference type="FunFam" id="3.30.70.1230:FF:000004">
    <property type="entry name" value="Guanylate cyclase"/>
    <property type="match status" value="2"/>
</dbReference>
<feature type="domain" description="Protein kinase" evidence="18">
    <location>
        <begin position="2244"/>
        <end position="2541"/>
    </location>
</feature>
<comment type="caution">
    <text evidence="20">The sequence shown here is derived from an EMBL/GenBank/DDBJ whole genome shotgun (WGS) entry which is preliminary data.</text>
</comment>
<evidence type="ECO:0000256" key="2">
    <source>
        <dbReference type="ARBA" id="ARBA00004479"/>
    </source>
</evidence>
<evidence type="ECO:0000256" key="13">
    <source>
        <dbReference type="ARBA" id="ARBA00023293"/>
    </source>
</evidence>
<comment type="subcellular location">
    <subcellularLocation>
        <location evidence="2">Membrane</location>
        <topology evidence="2">Single-pass type I membrane protein</topology>
    </subcellularLocation>
</comment>
<evidence type="ECO:0000256" key="6">
    <source>
        <dbReference type="ARBA" id="ARBA00022741"/>
    </source>
</evidence>
<evidence type="ECO:0000256" key="12">
    <source>
        <dbReference type="ARBA" id="ARBA00023239"/>
    </source>
</evidence>
<reference evidence="20 21" key="1">
    <citation type="submission" date="2022-05" db="EMBL/GenBank/DDBJ databases">
        <authorList>
            <consortium name="Genoscope - CEA"/>
            <person name="William W."/>
        </authorList>
    </citation>
    <scope>NUCLEOTIDE SEQUENCE [LARGE SCALE GENOMIC DNA]</scope>
</reference>
<evidence type="ECO:0000313" key="21">
    <source>
        <dbReference type="Proteomes" id="UP001159428"/>
    </source>
</evidence>
<dbReference type="SUPFAM" id="SSF53822">
    <property type="entry name" value="Periplasmic binding protein-like I"/>
    <property type="match status" value="3"/>
</dbReference>
<accession>A0AAU9VXP4</accession>
<evidence type="ECO:0000256" key="15">
    <source>
        <dbReference type="RuleBase" id="RU003431"/>
    </source>
</evidence>
<dbReference type="GO" id="GO:0035556">
    <property type="term" value="P:intracellular signal transduction"/>
    <property type="evidence" value="ECO:0007669"/>
    <property type="project" value="InterPro"/>
</dbReference>
<feature type="coiled-coil region" evidence="16">
    <location>
        <begin position="1280"/>
        <end position="1311"/>
    </location>
</feature>
<evidence type="ECO:0000259" key="19">
    <source>
        <dbReference type="PROSITE" id="PS50125"/>
    </source>
</evidence>
<dbReference type="PANTHER" id="PTHR11920">
    <property type="entry name" value="GUANYLYL CYCLASE"/>
    <property type="match status" value="1"/>
</dbReference>
<evidence type="ECO:0000256" key="17">
    <source>
        <dbReference type="SAM" id="Phobius"/>
    </source>
</evidence>
<dbReference type="InterPro" id="IPR018297">
    <property type="entry name" value="A/G_cyclase_CS"/>
</dbReference>
<dbReference type="GO" id="GO:0007168">
    <property type="term" value="P:receptor guanylyl cyclase signaling pathway"/>
    <property type="evidence" value="ECO:0007669"/>
    <property type="project" value="TreeGrafter"/>
</dbReference>
<dbReference type="InterPro" id="IPR001245">
    <property type="entry name" value="Ser-Thr/Tyr_kinase_cat_dom"/>
</dbReference>
<keyword evidence="10" id="KW-0675">Receptor</keyword>
<sequence>MPFRALKERYSNYNNLWLQALFILSLLTTRSETGKITLGFLLPFNVPTNNSAAVALTSAKDFASAFLLAVEAVNDSSLLPGNRVTFVLNDTQCNDDISIKTMLYQLERGVQVIIGPGCTCATEAKLAAAANVPMVSYMCIDENLSDKVLFPTFARTVPPISRLSPLLLALMKHFRWTRVGIIAQTNHRWSHWKALESDLRNGGLAVGITRTLTMGVHFNVSSLLPEFEGLLEKVAKQSRIIILAMDYAYAHQALNYAGKIDLNDGRFAFIMFELDLDLTGKKTGNLSKSWESDSKNTTGTVFESALLISLNNNVSKGYLAFVDDVKNRSSGFPFDSPASSGNMPPIHAAYLYDAVFQYAVALNKTLTNGGKISDGQKIIKEMLGQQFGSILGYDRYINKNGDADFSTVLMDYRENNNGMFQQVGEFVVDKTGKYKLLLSNDSIIWPNNSSAPSSDVLQCRSCDARCYNEGNLTIGLILPYSASPGNSRALDGKFYASAITIAVDNINKDSNLLPGIRLRFVWDDSECSEEKSINALISQFERKVDAFIGFGCDCHTQARMAAALNLPVISHLCTSNAVSDKQLYPTFARTIFGDNSIGPSVSAIMNYFNWNLVGIISEEEHDWKRRADFLESFLDSVGKTVTMHSRVPYYRSYRAKEHGEQFKEVLSQSKNKARIIILAMEQRIVREAMYYASKLGMNNGDYAFISFVLDPVLVQRYTAKPALLFDGKYSSTWMKSLSDQEKKEFYDAYKSMLLMVFNTLKIEEYENFTVEMKHKMSEPPFCSDAYKGYQMIGDFQYPNFDRRAPIQTAYLYDATYLYAIGVNKTISERKNATDGKAVMSVLYGKSYSSILGYDIFLDKNGDVQHNLTVMDFNENYEEPSFENRGMFKVEDDKNNTISFDLYPNATISWINGKAPVDAPECGFENEKCPVEVKKKLSVAEIVSICLGVMVVVILIAGAIIYRKQKLEKELASNSWRVSYQEISLRTRQPGSLRSQVSLISTESFDNLNQRQLFTLVGSWRGNTVAIKKVSKKNLELNREIRMELKQMRDVHHDNLAQFMGACVDTPNICILFQYGPKGSLQDILENEDVKLDTMFVTSLVTDVVKGMAYLHSTDIKSHGDLKSSNCVVDGRWVLKITDYGLTKFKANQAERAEGDYAKFYRLMWTAPELLRAGKGQHGRGTQKGDVYSFAIICQELLTRSGPFDMSYYHIEPKEIIQRVMIHENPPFRPKLSNIGKECEVPGLIQMTEKCWNEQPEARPEFEDLKRQIRKMSVGRQTNIMDNMVNMLEKYANNLESLVEERTSQLADEKRKTENLLHRMLPPPVARDLVNGKTIVPEKFDEVSIFFSDIVGFTSLSSESTPFQVVELLNDLYTLFDDIISNYDVYKVETIGDAYMVVSGLPIRNGHQHAGEIASMALHMRKEIYNFKIHHRPREQLKLRIGIHSGPVVAGVVGNTMPRYCLFGDTVNTASRMESNGEALKIHISPDAKNLLESLGGYHIERRGEVFLKEVCYGRRKKFVIVEIATLRTEGFTAKTCKADVWKRCWNGLIHVSLNGATHGHLRKREIFITSDNFLENIQHVKSRHAENILPREVSKRNVDDRANELAKFGYSQTLMQEKRSAQPTGSAEGSRNWVQIRINFVIRLDTDSSCLLMVWLCAKVTNAGGGRGMESSPPENFKLPQITMKILFRCFHLFLFTLAVTSPVCGDNFTLGLLLPYDESHAPAVGKLFAPAIVTAVDDINNSSDLLSGHHLSYIWTDTKCNEDTSLHAMANQIHEKKVSAIIGPGCTCQYEARYASVQDVAMISYVSLQMCRDPLTKKEDYATFAETFIQVEVHKLSRGLIKMFQKFNWSEVAILYENITSYIRMKEVVEREFNSNNIKVLMDRELLANQCYNHVKNNRLSICDPPTSVTNVSDYMGNMFKELKDKCRVVLYLSEYSVARQTLEYAYNQGMTQGDYAFVMLQLELEQFKRNMDKPGQIYLLMDLDPDKTCDYYQALESVVLVEVQSKLPDEKKSYKAFEKKVKEKYDSFKTNLTASIKEAGFKVNAPLSFYAYYLYDAVYQYAKALNKTLARGKNGTGRNVIRNLLNSTYESKLGPSVFINENGSADVVNLRIVDIRWKKSVAHANDCLSGSNGPSATQLGLITFDQENTQINVSTEDFQWPNGAKIPLSKPKCGFDGLLCVTSTPSTLNTAKEDRQDDGKIGAIIGGVSAFAGITCIILLVNVIRQYMLKKEMDSLLWKMNYKDIRWVQTSSSVSSDMAEEENSLSMSRRTSNQYTFTNFGFYKENKVTVKQIGTKTIDLTKSILLELKQIRDFRHENFAQFCGATVDSPYICIVFAFLPRTLKDFLACSDVKLDKTFISSLVTDIVKGMAYLHSSDLKYHGNLKSSNCLIDSRWTLKISDYGLTMLRSKCNLSAKTSSEDLLWTAPELLRKRFSFPNSASHKRNRKYVNIQKADVYSFAIILQEFHTRKGPFSNNRNLCAKEIVGRITEPEVPIFRPSVLNFIEELDELRDLMKNCWEEDPDSRPDFTEIKKRINRILVNKGIKTNIFDSMIYMMENYANNLEDIVTERTSQLIEAKRETEELLYKIFPRPVAEQLIKGKQVEAENFDEVSIYFSDIVGFTILSSESSPMQVVTLLNDLYTLFDDIISEYRVYKVETIGDAYMVVSGLPIKNGHDHAGEISRMALHLLDSVKEEFVVRHKPGYKLQLRIGIHSGPVVAGVVGSAMPRYCLFGDTVNTASRMESNGEAGMIHISEATKNILEILGGFTIKRRGEVHLKGKGEVTTYWLMEHKHTRQPVSPKRPRPKRHFFNSTNDGGGLKPSCITRSSSLRRSLKCASENPMTKIPIQVVVGNGNNREKRKESTHSITSV</sequence>
<feature type="transmembrane region" description="Helical" evidence="17">
    <location>
        <begin position="2321"/>
        <end position="2341"/>
    </location>
</feature>
<dbReference type="InterPro" id="IPR001054">
    <property type="entry name" value="A/G_cyclase"/>
</dbReference>
<organism evidence="20 21">
    <name type="scientific">Pocillopora meandrina</name>
    <dbReference type="NCBI Taxonomy" id="46732"/>
    <lineage>
        <taxon>Eukaryota</taxon>
        <taxon>Metazoa</taxon>
        <taxon>Cnidaria</taxon>
        <taxon>Anthozoa</taxon>
        <taxon>Hexacorallia</taxon>
        <taxon>Scleractinia</taxon>
        <taxon>Astrocoeniina</taxon>
        <taxon>Pocilloporidae</taxon>
        <taxon>Pocillopora</taxon>
    </lineage>
</organism>
<evidence type="ECO:0000256" key="4">
    <source>
        <dbReference type="ARBA" id="ARBA00022692"/>
    </source>
</evidence>
<dbReference type="Pfam" id="PF07714">
    <property type="entry name" value="PK_Tyr_Ser-Thr"/>
    <property type="match status" value="2"/>
</dbReference>
<dbReference type="FunFam" id="1.10.510.10:FF:000420">
    <property type="entry name" value="Guanylate cyclase"/>
    <property type="match status" value="1"/>
</dbReference>
<keyword evidence="8" id="KW-0342">GTP-binding</keyword>
<keyword evidence="16" id="KW-0175">Coiled coil</keyword>
<dbReference type="GO" id="GO:0005524">
    <property type="term" value="F:ATP binding"/>
    <property type="evidence" value="ECO:0007669"/>
    <property type="project" value="InterPro"/>
</dbReference>
<dbReference type="Pfam" id="PF01094">
    <property type="entry name" value="ANF_receptor"/>
    <property type="match status" value="3"/>
</dbReference>
<dbReference type="SMART" id="SM00220">
    <property type="entry name" value="S_TKc"/>
    <property type="match status" value="2"/>
</dbReference>
<dbReference type="InterPro" id="IPR001828">
    <property type="entry name" value="ANF_lig-bd_rcpt"/>
</dbReference>
<keyword evidence="12 14" id="KW-0456">Lyase</keyword>
<comment type="similarity">
    <text evidence="14">Belongs to the adenylyl cyclase class-4/guanylyl cyclase family.</text>
</comment>
<dbReference type="SUPFAM" id="SSF56112">
    <property type="entry name" value="Protein kinase-like (PK-like)"/>
    <property type="match status" value="2"/>
</dbReference>
<dbReference type="InterPro" id="IPR050401">
    <property type="entry name" value="Cyclic_nucleotide_synthase"/>
</dbReference>
<keyword evidence="6" id="KW-0547">Nucleotide-binding</keyword>
<evidence type="ECO:0000256" key="16">
    <source>
        <dbReference type="SAM" id="Coils"/>
    </source>
</evidence>
<feature type="transmembrane region" description="Helical" evidence="17">
    <location>
        <begin position="2203"/>
        <end position="2226"/>
    </location>
</feature>
<dbReference type="SUPFAM" id="SSF55073">
    <property type="entry name" value="Nucleotide cyclase"/>
    <property type="match status" value="2"/>
</dbReference>
<dbReference type="PROSITE" id="PS00452">
    <property type="entry name" value="GUANYLATE_CYCLASE_1"/>
    <property type="match status" value="2"/>
</dbReference>
<dbReference type="EMBL" id="CALNXJ010000005">
    <property type="protein sequence ID" value="CAH3039775.1"/>
    <property type="molecule type" value="Genomic_DNA"/>
</dbReference>
<gene>
    <name evidence="20" type="ORF">PMEA_00026374</name>
</gene>
<keyword evidence="13 15" id="KW-0141">cGMP biosynthesis</keyword>
<dbReference type="Pfam" id="PF00211">
    <property type="entry name" value="Guanylate_cyc"/>
    <property type="match status" value="2"/>
</dbReference>
<dbReference type="PANTHER" id="PTHR11920:SF335">
    <property type="entry name" value="GUANYLATE CYCLASE"/>
    <property type="match status" value="1"/>
</dbReference>
<feature type="domain" description="Guanylate cyclase" evidence="19">
    <location>
        <begin position="1343"/>
        <end position="1473"/>
    </location>
</feature>
<evidence type="ECO:0000256" key="1">
    <source>
        <dbReference type="ARBA" id="ARBA00001436"/>
    </source>
</evidence>
<proteinExistence type="inferred from homology"/>
<evidence type="ECO:0000256" key="11">
    <source>
        <dbReference type="ARBA" id="ARBA00023180"/>
    </source>
</evidence>
<dbReference type="GO" id="GO:0004383">
    <property type="term" value="F:guanylate cyclase activity"/>
    <property type="evidence" value="ECO:0007669"/>
    <property type="project" value="UniProtKB-EC"/>
</dbReference>
<dbReference type="InterPro" id="IPR000719">
    <property type="entry name" value="Prot_kinase_dom"/>
</dbReference>
<keyword evidence="7 17" id="KW-1133">Transmembrane helix</keyword>
<keyword evidence="4 17" id="KW-0812">Transmembrane</keyword>
<dbReference type="GO" id="GO:0005525">
    <property type="term" value="F:GTP binding"/>
    <property type="evidence" value="ECO:0007669"/>
    <property type="project" value="UniProtKB-KW"/>
</dbReference>
<dbReference type="CDD" id="cd14042">
    <property type="entry name" value="PK_GC-A_B"/>
    <property type="match status" value="1"/>
</dbReference>
<dbReference type="PROSITE" id="PS50011">
    <property type="entry name" value="PROTEIN_KINASE_DOM"/>
    <property type="match status" value="2"/>
</dbReference>
<evidence type="ECO:0000313" key="20">
    <source>
        <dbReference type="EMBL" id="CAH3039775.1"/>
    </source>
</evidence>
<keyword evidence="21" id="KW-1185">Reference proteome</keyword>
<feature type="domain" description="Guanylate cyclase" evidence="19">
    <location>
        <begin position="2614"/>
        <end position="2745"/>
    </location>
</feature>
<dbReference type="EC" id="4.6.1.2" evidence="3 15"/>
<keyword evidence="9 17" id="KW-0472">Membrane</keyword>
<dbReference type="SMART" id="SM00044">
    <property type="entry name" value="CYCc"/>
    <property type="match status" value="2"/>
</dbReference>
<dbReference type="Gene3D" id="3.40.50.2300">
    <property type="match status" value="6"/>
</dbReference>
<dbReference type="PROSITE" id="PS50125">
    <property type="entry name" value="GUANYLATE_CYCLASE_2"/>
    <property type="match status" value="2"/>
</dbReference>
<evidence type="ECO:0000256" key="14">
    <source>
        <dbReference type="RuleBase" id="RU000405"/>
    </source>
</evidence>